<accession>A0ABV9XNS6</accession>
<reference evidence="2" key="1">
    <citation type="journal article" date="2019" name="Int. J. Syst. Evol. Microbiol.">
        <title>The Global Catalogue of Microorganisms (GCM) 10K type strain sequencing project: providing services to taxonomists for standard genome sequencing and annotation.</title>
        <authorList>
            <consortium name="The Broad Institute Genomics Platform"/>
            <consortium name="The Broad Institute Genome Sequencing Center for Infectious Disease"/>
            <person name="Wu L."/>
            <person name="Ma J."/>
        </authorList>
    </citation>
    <scope>NUCLEOTIDE SEQUENCE [LARGE SCALE GENOMIC DNA]</scope>
    <source>
        <strain evidence="2">CGMCC 4.1648</strain>
    </source>
</reference>
<gene>
    <name evidence="1" type="ORF">ACFPM3_33560</name>
</gene>
<organism evidence="1 2">
    <name type="scientific">Streptomyces coeruleoprunus</name>
    <dbReference type="NCBI Taxonomy" id="285563"/>
    <lineage>
        <taxon>Bacteria</taxon>
        <taxon>Bacillati</taxon>
        <taxon>Actinomycetota</taxon>
        <taxon>Actinomycetes</taxon>
        <taxon>Kitasatosporales</taxon>
        <taxon>Streptomycetaceae</taxon>
        <taxon>Streptomyces</taxon>
    </lineage>
</organism>
<sequence>MPEPIFYVDRSDIREGRLEEVRAAMRDLASFVEEREPRLLSYNFHTDPDGTGMTVVALHPDPASLEFHLDLGGPKFRAFGPLITLRAIDVYGDPGEAAVRRLHDKAALLGGGTVTVHTRQAGFSRVQLVP</sequence>
<evidence type="ECO:0008006" key="3">
    <source>
        <dbReference type="Google" id="ProtNLM"/>
    </source>
</evidence>
<evidence type="ECO:0000313" key="1">
    <source>
        <dbReference type="EMBL" id="MFC5027075.1"/>
    </source>
</evidence>
<proteinExistence type="predicted"/>
<evidence type="ECO:0000313" key="2">
    <source>
        <dbReference type="Proteomes" id="UP001595829"/>
    </source>
</evidence>
<dbReference type="RefSeq" id="WP_345691546.1">
    <property type="nucleotide sequence ID" value="NZ_BAABIT010000001.1"/>
</dbReference>
<dbReference type="SUPFAM" id="SSF54909">
    <property type="entry name" value="Dimeric alpha+beta barrel"/>
    <property type="match status" value="1"/>
</dbReference>
<dbReference type="InterPro" id="IPR011008">
    <property type="entry name" value="Dimeric_a/b-barrel"/>
</dbReference>
<dbReference type="EMBL" id="JBHSJD010000027">
    <property type="protein sequence ID" value="MFC5027075.1"/>
    <property type="molecule type" value="Genomic_DNA"/>
</dbReference>
<protein>
    <recommendedName>
        <fullName evidence="3">ABM domain-containing protein</fullName>
    </recommendedName>
</protein>
<keyword evidence="2" id="KW-1185">Reference proteome</keyword>
<dbReference type="Proteomes" id="UP001595829">
    <property type="component" value="Unassembled WGS sequence"/>
</dbReference>
<dbReference type="Gene3D" id="3.30.70.100">
    <property type="match status" value="1"/>
</dbReference>
<name>A0ABV9XNS6_9ACTN</name>
<comment type="caution">
    <text evidence="1">The sequence shown here is derived from an EMBL/GenBank/DDBJ whole genome shotgun (WGS) entry which is preliminary data.</text>
</comment>